<gene>
    <name evidence="2" type="ORF">pclt_cds_249</name>
</gene>
<evidence type="ECO:0000313" key="2">
    <source>
        <dbReference type="EMBL" id="QBZ80847.1"/>
    </source>
</evidence>
<evidence type="ECO:0000256" key="1">
    <source>
        <dbReference type="SAM" id="MobiDB-lite"/>
    </source>
</evidence>
<name>A0A4D6EGN4_9VIRU</name>
<accession>A0A4D6EGN4</accession>
<reference evidence="2" key="1">
    <citation type="journal article" date="2019" name="Front. Microbiol.">
        <title>Pandoravirus Celtis Illustrates the Microevolution Processes at Work in the Giant Pandoraviridae Genomes.</title>
        <authorList>
            <person name="Legendre M."/>
            <person name="Alempic J.M."/>
            <person name="Philippe N."/>
            <person name="Lartigue A."/>
            <person name="Jeudy S."/>
            <person name="Poirot O."/>
            <person name="Ta N.T."/>
            <person name="Nin S."/>
            <person name="Coute Y."/>
            <person name="Abergel C."/>
            <person name="Claverie J.M."/>
        </authorList>
    </citation>
    <scope>NUCLEOTIDE SEQUENCE</scope>
</reference>
<sequence length="196" mass="21971">MFSFQPTSTRRYAQYDDDYDDQDKDDNAGIAGDVEYNNIVARRRGAFGAVRPRPSAAAAIPWMQRLPPAPPTIDGYFWRGAPLDEEEKKYCRCLLHVTARNKPDCYDTPGALGTGDCYSPYAVCTASVGRQSACSEFYGFTPWAVRDGIPDDEVEAFARMRRLPVGQTREATVKTIEDYLRSRGKYGPGNWQTGML</sequence>
<proteinExistence type="predicted"/>
<feature type="region of interest" description="Disordered" evidence="1">
    <location>
        <begin position="1"/>
        <end position="28"/>
    </location>
</feature>
<organism evidence="2 3">
    <name type="scientific">Pandoravirus celtis</name>
    <dbReference type="NCBI Taxonomy" id="2568002"/>
    <lineage>
        <taxon>Viruses</taxon>
        <taxon>Pandoravirus</taxon>
    </lineage>
</organism>
<evidence type="ECO:0000313" key="3">
    <source>
        <dbReference type="Proteomes" id="UP001237152"/>
    </source>
</evidence>
<dbReference type="Proteomes" id="UP001237152">
    <property type="component" value="Segment"/>
</dbReference>
<feature type="compositionally biased region" description="Polar residues" evidence="1">
    <location>
        <begin position="1"/>
        <end position="11"/>
    </location>
</feature>
<protein>
    <submittedName>
        <fullName evidence="2">Uncharacterized protein</fullName>
    </submittedName>
</protein>
<feature type="compositionally biased region" description="Acidic residues" evidence="1">
    <location>
        <begin position="15"/>
        <end position="24"/>
    </location>
</feature>
<dbReference type="EMBL" id="MK174290">
    <property type="protein sequence ID" value="QBZ80847.1"/>
    <property type="molecule type" value="Genomic_DNA"/>
</dbReference>